<keyword evidence="4" id="KW-0106">Calcium</keyword>
<proteinExistence type="inferred from homology"/>
<dbReference type="EC" id="3.1.6.1" evidence="8"/>
<feature type="region of interest" description="Disordered" evidence="5">
    <location>
        <begin position="468"/>
        <end position="488"/>
    </location>
</feature>
<comment type="similarity">
    <text evidence="1">Belongs to the sulfatase family.</text>
</comment>
<feature type="compositionally biased region" description="Basic residues" evidence="5">
    <location>
        <begin position="478"/>
        <end position="488"/>
    </location>
</feature>
<keyword evidence="9" id="KW-1185">Reference proteome</keyword>
<evidence type="ECO:0000256" key="1">
    <source>
        <dbReference type="ARBA" id="ARBA00008779"/>
    </source>
</evidence>
<dbReference type="KEGG" id="fmr:Fuma_05501"/>
<keyword evidence="3 8" id="KW-0378">Hydrolase</keyword>
<name>A0A1P8WP53_9PLAN</name>
<feature type="signal peptide" evidence="6">
    <location>
        <begin position="1"/>
        <end position="29"/>
    </location>
</feature>
<dbReference type="GO" id="GO:0004065">
    <property type="term" value="F:arylsulfatase activity"/>
    <property type="evidence" value="ECO:0007669"/>
    <property type="project" value="UniProtKB-EC"/>
</dbReference>
<dbReference type="RefSeq" id="WP_158521158.1">
    <property type="nucleotide sequence ID" value="NZ_CP017641.1"/>
</dbReference>
<sequence precursor="true">MHPRILTVKFAAALSVAIALPLPMSSAVAGPKPNIVYVMADELGYYELSCMGHHNFQTPNIDRMASEGIRFTQCLAGSAVCAPTRCVLMTGKHSGHTSVRVNGGGTPLRSGEATIASVLKNVGYATGGFGKWGCGGRGSTGVPEKHGFDTFVGYYDQVHAHSYFPPYIVRNSEEVIPKGNKGGSSGETYSHYVIVDEAMKFITANKDRPFFCYMPITPPHGMFNIPDEDLAWQLFKDKPWPEDAKRYAAMVNMVDRQLGDVFALLKKLQLEDNTLVVFCGDNGGMDYFKSPERPRGFHGPNVNPATGQEFRGQKGQLYEGGLRIPMIARWPGRIAPGQASDLLCYFPDIMPTVAELAGAKTPDDIDGISIVPELFGVDAAGRKQSQHEYLYWEIGRQTAVRMNHWKAVRPKPDAPWELYDLAKDLSETTDVAAQHPDVLAQMERYAAEAHSPAVEGTFHDPAIHEKDRQAKWGSTRPPQKKKAGRVNKLKKQGLLDRAKWKLVRVSSESVGNRKLATNAFDSDPGTWWHTSFQPTADKHPHELVIDLGTEHVIRGFRYLARQDGGWNGAIQKCEFCVSSSPDNFDAPVAKATFTKDRASQEITCDPVSGRYVLIRALSEVNGGPWASAAEFGVVGD</sequence>
<dbReference type="InterPro" id="IPR000421">
    <property type="entry name" value="FA58C"/>
</dbReference>
<dbReference type="InterPro" id="IPR008979">
    <property type="entry name" value="Galactose-bd-like_sf"/>
</dbReference>
<dbReference type="InterPro" id="IPR000917">
    <property type="entry name" value="Sulfatase_N"/>
</dbReference>
<dbReference type="InterPro" id="IPR017850">
    <property type="entry name" value="Alkaline_phosphatase_core_sf"/>
</dbReference>
<evidence type="ECO:0000256" key="3">
    <source>
        <dbReference type="ARBA" id="ARBA00022801"/>
    </source>
</evidence>
<evidence type="ECO:0000256" key="5">
    <source>
        <dbReference type="SAM" id="MobiDB-lite"/>
    </source>
</evidence>
<dbReference type="PROSITE" id="PS00523">
    <property type="entry name" value="SULFATASE_1"/>
    <property type="match status" value="1"/>
</dbReference>
<dbReference type="OrthoDB" id="9783154at2"/>
<dbReference type="Gene3D" id="3.30.1120.10">
    <property type="match status" value="1"/>
</dbReference>
<gene>
    <name evidence="8" type="primary">atsA_39</name>
    <name evidence="8" type="ORF">Fuma_05501</name>
</gene>
<dbReference type="Pfam" id="PF00884">
    <property type="entry name" value="Sulfatase"/>
    <property type="match status" value="1"/>
</dbReference>
<protein>
    <submittedName>
        <fullName evidence="8">Arylsulfatase</fullName>
        <ecNumber evidence="8">3.1.6.1</ecNumber>
    </submittedName>
</protein>
<reference evidence="8 9" key="1">
    <citation type="journal article" date="2016" name="Front. Microbiol.">
        <title>Fuerstia marisgermanicae gen. nov., sp. nov., an Unusual Member of the Phylum Planctomycetes from the German Wadden Sea.</title>
        <authorList>
            <person name="Kohn T."/>
            <person name="Heuer A."/>
            <person name="Jogler M."/>
            <person name="Vollmers J."/>
            <person name="Boedeker C."/>
            <person name="Bunk B."/>
            <person name="Rast P."/>
            <person name="Borchert D."/>
            <person name="Glockner I."/>
            <person name="Freese H.M."/>
            <person name="Klenk H.P."/>
            <person name="Overmann J."/>
            <person name="Kaster A.K."/>
            <person name="Rohde M."/>
            <person name="Wiegand S."/>
            <person name="Jogler C."/>
        </authorList>
    </citation>
    <scope>NUCLEOTIDE SEQUENCE [LARGE SCALE GENOMIC DNA]</scope>
    <source>
        <strain evidence="8 9">NH11</strain>
    </source>
</reference>
<dbReference type="SUPFAM" id="SSF49785">
    <property type="entry name" value="Galactose-binding domain-like"/>
    <property type="match status" value="1"/>
</dbReference>
<accession>A0A1P8WP53</accession>
<keyword evidence="2" id="KW-0479">Metal-binding</keyword>
<evidence type="ECO:0000313" key="8">
    <source>
        <dbReference type="EMBL" id="APZ95839.1"/>
    </source>
</evidence>
<dbReference type="CDD" id="cd16145">
    <property type="entry name" value="ARS_like"/>
    <property type="match status" value="1"/>
</dbReference>
<evidence type="ECO:0000256" key="4">
    <source>
        <dbReference type="ARBA" id="ARBA00022837"/>
    </source>
</evidence>
<dbReference type="PANTHER" id="PTHR42693:SF53">
    <property type="entry name" value="ENDO-4-O-SULFATASE"/>
    <property type="match status" value="1"/>
</dbReference>
<dbReference type="Gene3D" id="2.60.120.260">
    <property type="entry name" value="Galactose-binding domain-like"/>
    <property type="match status" value="1"/>
</dbReference>
<evidence type="ECO:0000256" key="6">
    <source>
        <dbReference type="SAM" id="SignalP"/>
    </source>
</evidence>
<dbReference type="PROSITE" id="PS50022">
    <property type="entry name" value="FA58C_3"/>
    <property type="match status" value="1"/>
</dbReference>
<evidence type="ECO:0000259" key="7">
    <source>
        <dbReference type="PROSITE" id="PS50022"/>
    </source>
</evidence>
<evidence type="ECO:0000313" key="9">
    <source>
        <dbReference type="Proteomes" id="UP000187735"/>
    </source>
</evidence>
<dbReference type="Proteomes" id="UP000187735">
    <property type="component" value="Chromosome"/>
</dbReference>
<dbReference type="SUPFAM" id="SSF53649">
    <property type="entry name" value="Alkaline phosphatase-like"/>
    <property type="match status" value="1"/>
</dbReference>
<dbReference type="Pfam" id="PF00754">
    <property type="entry name" value="F5_F8_type_C"/>
    <property type="match status" value="1"/>
</dbReference>
<dbReference type="AlphaFoldDB" id="A0A1P8WP53"/>
<dbReference type="Gene3D" id="3.40.720.10">
    <property type="entry name" value="Alkaline Phosphatase, subunit A"/>
    <property type="match status" value="1"/>
</dbReference>
<feature type="chain" id="PRO_5012501451" evidence="6">
    <location>
        <begin position="30"/>
        <end position="636"/>
    </location>
</feature>
<dbReference type="PANTHER" id="PTHR42693">
    <property type="entry name" value="ARYLSULFATASE FAMILY MEMBER"/>
    <property type="match status" value="1"/>
</dbReference>
<dbReference type="InterPro" id="IPR050738">
    <property type="entry name" value="Sulfatase"/>
</dbReference>
<feature type="domain" description="F5/8 type C" evidence="7">
    <location>
        <begin position="486"/>
        <end position="636"/>
    </location>
</feature>
<dbReference type="GO" id="GO:0046872">
    <property type="term" value="F:metal ion binding"/>
    <property type="evidence" value="ECO:0007669"/>
    <property type="project" value="UniProtKB-KW"/>
</dbReference>
<dbReference type="EMBL" id="CP017641">
    <property type="protein sequence ID" value="APZ95839.1"/>
    <property type="molecule type" value="Genomic_DNA"/>
</dbReference>
<organism evidence="8 9">
    <name type="scientific">Fuerstiella marisgermanici</name>
    <dbReference type="NCBI Taxonomy" id="1891926"/>
    <lineage>
        <taxon>Bacteria</taxon>
        <taxon>Pseudomonadati</taxon>
        <taxon>Planctomycetota</taxon>
        <taxon>Planctomycetia</taxon>
        <taxon>Planctomycetales</taxon>
        <taxon>Planctomycetaceae</taxon>
        <taxon>Fuerstiella</taxon>
    </lineage>
</organism>
<keyword evidence="6" id="KW-0732">Signal</keyword>
<evidence type="ECO:0000256" key="2">
    <source>
        <dbReference type="ARBA" id="ARBA00022723"/>
    </source>
</evidence>
<dbReference type="InterPro" id="IPR024607">
    <property type="entry name" value="Sulfatase_CS"/>
</dbReference>